<comment type="catalytic activity">
    <reaction evidence="3">
        <text>(2R,3S)-3-isopropylmalate = (2S)-2-isopropylmalate</text>
        <dbReference type="Rhea" id="RHEA:32287"/>
        <dbReference type="ChEBI" id="CHEBI:1178"/>
        <dbReference type="ChEBI" id="CHEBI:35121"/>
        <dbReference type="EC" id="4.2.1.33"/>
    </reaction>
</comment>
<evidence type="ECO:0000256" key="3">
    <source>
        <dbReference type="HAMAP-Rule" id="MF_01032"/>
    </source>
</evidence>
<dbReference type="InterPro" id="IPR033940">
    <property type="entry name" value="IPMI_Swivel"/>
</dbReference>
<dbReference type="EC" id="4.2.1.33" evidence="3"/>
<keyword evidence="3" id="KW-0028">Amino-acid biosynthesis</keyword>
<comment type="similarity">
    <text evidence="1 3">Belongs to the LeuD family. LeuD type 2 subfamily.</text>
</comment>
<dbReference type="GO" id="GO:0003861">
    <property type="term" value="F:3-isopropylmalate dehydratase activity"/>
    <property type="evidence" value="ECO:0007669"/>
    <property type="project" value="UniProtKB-UniRule"/>
</dbReference>
<keyword evidence="3" id="KW-0432">Leucine biosynthesis</keyword>
<comment type="pathway">
    <text evidence="3">Amino-acid biosynthesis; L-leucine biosynthesis; L-leucine from 3-methyl-2-oxobutanoate: step 2/4.</text>
</comment>
<comment type="caution">
    <text evidence="5">The sequence shown here is derived from an EMBL/GenBank/DDBJ whole genome shotgun (WGS) entry which is preliminary data.</text>
</comment>
<dbReference type="InterPro" id="IPR015928">
    <property type="entry name" value="Aconitase/3IPM_dehydase_swvl"/>
</dbReference>
<dbReference type="PANTHER" id="PTHR43345:SF2">
    <property type="entry name" value="3-ISOPROPYLMALATE DEHYDRATASE SMALL SUBUNIT 1"/>
    <property type="match status" value="1"/>
</dbReference>
<accession>A0A2M8QEH1</accession>
<dbReference type="UniPathway" id="UPA00048">
    <property type="reaction ID" value="UER00071"/>
</dbReference>
<dbReference type="InterPro" id="IPR050075">
    <property type="entry name" value="LeuD"/>
</dbReference>
<comment type="subunit">
    <text evidence="3">Heterodimer of LeuC and LeuD.</text>
</comment>
<dbReference type="GO" id="GO:0009098">
    <property type="term" value="P:L-leucine biosynthetic process"/>
    <property type="evidence" value="ECO:0007669"/>
    <property type="project" value="UniProtKB-UniRule"/>
</dbReference>
<evidence type="ECO:0000256" key="1">
    <source>
        <dbReference type="ARBA" id="ARBA00009869"/>
    </source>
</evidence>
<dbReference type="InterPro" id="IPR000573">
    <property type="entry name" value="AconitaseA/IPMdHydase_ssu_swvl"/>
</dbReference>
<dbReference type="Proteomes" id="UP000230790">
    <property type="component" value="Unassembled WGS sequence"/>
</dbReference>
<evidence type="ECO:0000313" key="5">
    <source>
        <dbReference type="EMBL" id="PJF48201.1"/>
    </source>
</evidence>
<dbReference type="Gene3D" id="3.20.19.10">
    <property type="entry name" value="Aconitase, domain 4"/>
    <property type="match status" value="1"/>
</dbReference>
<organism evidence="5 6">
    <name type="scientific">Candidatus Thermofonsia Clade 3 bacterium</name>
    <dbReference type="NCBI Taxonomy" id="2364212"/>
    <lineage>
        <taxon>Bacteria</taxon>
        <taxon>Bacillati</taxon>
        <taxon>Chloroflexota</taxon>
        <taxon>Candidatus Thermofontia</taxon>
        <taxon>Candidatus Thermofonsia Clade 3</taxon>
    </lineage>
</organism>
<dbReference type="Pfam" id="PF00694">
    <property type="entry name" value="Aconitase_C"/>
    <property type="match status" value="1"/>
</dbReference>
<protein>
    <recommendedName>
        <fullName evidence="3">3-isopropylmalate dehydratase small subunit</fullName>
        <ecNumber evidence="3">4.2.1.33</ecNumber>
    </recommendedName>
    <alternativeName>
        <fullName evidence="3">Alpha-IPM isomerase</fullName>
        <shortName evidence="3">IPMI</shortName>
    </alternativeName>
    <alternativeName>
        <fullName evidence="3">Isopropylmalate isomerase</fullName>
    </alternativeName>
</protein>
<evidence type="ECO:0000259" key="4">
    <source>
        <dbReference type="Pfam" id="PF00694"/>
    </source>
</evidence>
<name>A0A2M8QEH1_9CHLR</name>
<proteinExistence type="inferred from homology"/>
<keyword evidence="3" id="KW-0100">Branched-chain amino acid biosynthesis</keyword>
<gene>
    <name evidence="3" type="primary">leuD</name>
    <name evidence="5" type="ORF">CUN48_04765</name>
</gene>
<feature type="domain" description="Aconitase A/isopropylmalate dehydratase small subunit swivel" evidence="4">
    <location>
        <begin position="53"/>
        <end position="107"/>
    </location>
</feature>
<dbReference type="NCBIfam" id="TIGR02087">
    <property type="entry name" value="LEUD_arch"/>
    <property type="match status" value="1"/>
</dbReference>
<evidence type="ECO:0000256" key="2">
    <source>
        <dbReference type="ARBA" id="ARBA00023239"/>
    </source>
</evidence>
<dbReference type="CDD" id="cd01577">
    <property type="entry name" value="IPMI_Swivel"/>
    <property type="match status" value="1"/>
</dbReference>
<keyword evidence="2 3" id="KW-0456">Lyase</keyword>
<dbReference type="InterPro" id="IPR011827">
    <property type="entry name" value="LeuD_type2/HacB/DmdB"/>
</dbReference>
<dbReference type="AlphaFoldDB" id="A0A2M8QEH1"/>
<dbReference type="EMBL" id="PGTN01000021">
    <property type="protein sequence ID" value="PJF48201.1"/>
    <property type="molecule type" value="Genomic_DNA"/>
</dbReference>
<sequence>MNVILGLAHVYDVNDVDTDRIIPGKYTKTLDVRELARHVLEDLDPTFAGRVRPGDVLVFGNNFGCGSSREQAPAAIKAAGVACVVARSFARIFYRNAINIGLPLIELAEAHDIANGHTVRVELQRGEVINCATGRVFRAAPMPAVMVDILRAGGLVNYLKQHGDYVIREI</sequence>
<dbReference type="HAMAP" id="MF_01032">
    <property type="entry name" value="LeuD_type2"/>
    <property type="match status" value="1"/>
</dbReference>
<comment type="function">
    <text evidence="3">Catalyzes the isomerization between 2-isopropylmalate and 3-isopropylmalate, via the formation of 2-isopropylmaleate.</text>
</comment>
<dbReference type="PANTHER" id="PTHR43345">
    <property type="entry name" value="3-ISOPROPYLMALATE DEHYDRATASE SMALL SUBUNIT 2-RELATED-RELATED"/>
    <property type="match status" value="1"/>
</dbReference>
<dbReference type="SUPFAM" id="SSF52016">
    <property type="entry name" value="LeuD/IlvD-like"/>
    <property type="match status" value="1"/>
</dbReference>
<evidence type="ECO:0000313" key="6">
    <source>
        <dbReference type="Proteomes" id="UP000230790"/>
    </source>
</evidence>
<reference evidence="5 6" key="1">
    <citation type="submission" date="2017-11" db="EMBL/GenBank/DDBJ databases">
        <title>Evolution of Phototrophy in the Chloroflexi Phylum Driven by Horizontal Gene Transfer.</title>
        <authorList>
            <person name="Ward L.M."/>
            <person name="Hemp J."/>
            <person name="Shih P.M."/>
            <person name="Mcglynn S.E."/>
            <person name="Fischer W."/>
        </authorList>
    </citation>
    <scope>NUCLEOTIDE SEQUENCE [LARGE SCALE GENOMIC DNA]</scope>
    <source>
        <strain evidence="5">JP3_7</strain>
    </source>
</reference>